<evidence type="ECO:0000313" key="1">
    <source>
        <dbReference type="EMBL" id="WCO65265.1"/>
    </source>
</evidence>
<sequence>MGAGAVALLAVAAGVVVLGGDDPGAPAAAPTTTFPATWDPEVAPIAEWVEDERDLAFDHPVEVRMLSEEDWLAQADESAALEEEADVEEAEEVVGLLRALGLVSGEVDLEAAGADLAGDGTLAYYDPEAQEVVVRGTELTPAVQVTLAHELTHTLQDQHFDLSRVADPSFDEAEVLRALAEGDAERIEDAYVEARLTPEEQRAYEEESSAGADEAGAVLEETVPPVLRTLSAAPYVLGEAFVDQLLTTELVEAIDGVLADPPTEGELLFPSTRDTTAADVASVSVSAPDGAEVIDEDTFGPLGWYLLLGSQGDPAQALEVVRGWGGDHMVTYRQDDRVCAVVAAVGDSPADTEALGAAARRWAGAMPGGGATVEDGDGQVRLTSCDPGAAATGTGDAGEDLLGYPLVRVELETGLRQDGATATQADCAAGGLLSALPLDVLTSPDGAADPAVQARITEIILACR</sequence>
<accession>A0AAE9Y3P3</accession>
<dbReference type="RefSeq" id="WP_272734790.1">
    <property type="nucleotide sequence ID" value="NZ_CP116942.1"/>
</dbReference>
<protein>
    <submittedName>
        <fullName evidence="1">Uncharacterized protein</fullName>
    </submittedName>
</protein>
<dbReference type="AlphaFoldDB" id="A0AAE9Y3P3"/>
<keyword evidence="2" id="KW-1185">Reference proteome</keyword>
<proteinExistence type="predicted"/>
<evidence type="ECO:0000313" key="2">
    <source>
        <dbReference type="Proteomes" id="UP001216390"/>
    </source>
</evidence>
<name>A0AAE9Y3P3_9ACTN</name>
<gene>
    <name evidence="1" type="ORF">PO878_12220</name>
</gene>
<dbReference type="EMBL" id="CP116942">
    <property type="protein sequence ID" value="WCO65265.1"/>
    <property type="molecule type" value="Genomic_DNA"/>
</dbReference>
<reference evidence="1" key="1">
    <citation type="submission" date="2023-01" db="EMBL/GenBank/DDBJ databases">
        <title>The diversity of Class Acidimicrobiia in South China Sea sediment environments and the proposal of Iamia marina sp. nov., a novel species of the genus Iamia.</title>
        <authorList>
            <person name="He Y."/>
            <person name="Tian X."/>
        </authorList>
    </citation>
    <scope>NUCLEOTIDE SEQUENCE</scope>
    <source>
        <strain evidence="1">DSM 19957</strain>
    </source>
</reference>
<organism evidence="1 2">
    <name type="scientific">Iamia majanohamensis</name>
    <dbReference type="NCBI Taxonomy" id="467976"/>
    <lineage>
        <taxon>Bacteria</taxon>
        <taxon>Bacillati</taxon>
        <taxon>Actinomycetota</taxon>
        <taxon>Acidimicrobiia</taxon>
        <taxon>Acidimicrobiales</taxon>
        <taxon>Iamiaceae</taxon>
        <taxon>Iamia</taxon>
    </lineage>
</organism>
<dbReference type="Proteomes" id="UP001216390">
    <property type="component" value="Chromosome"/>
</dbReference>
<dbReference type="KEGG" id="ima:PO878_12220"/>